<evidence type="ECO:0000256" key="1">
    <source>
        <dbReference type="ARBA" id="ARBA00022450"/>
    </source>
</evidence>
<dbReference type="InterPro" id="IPR042099">
    <property type="entry name" value="ANL_N_sf"/>
</dbReference>
<dbReference type="GO" id="GO:0005737">
    <property type="term" value="C:cytoplasm"/>
    <property type="evidence" value="ECO:0007669"/>
    <property type="project" value="TreeGrafter"/>
</dbReference>
<dbReference type="PROSITE" id="PS50075">
    <property type="entry name" value="CARRIER"/>
    <property type="match status" value="1"/>
</dbReference>
<dbReference type="InterPro" id="IPR045851">
    <property type="entry name" value="AMP-bd_C_sf"/>
</dbReference>
<dbReference type="EMBL" id="MTYI01000078">
    <property type="protein sequence ID" value="PNP53582.1"/>
    <property type="molecule type" value="Genomic_DNA"/>
</dbReference>
<dbReference type="Gene3D" id="3.40.50.12780">
    <property type="entry name" value="N-terminal domain of ligase-like"/>
    <property type="match status" value="1"/>
</dbReference>
<dbReference type="Gene3D" id="3.30.300.30">
    <property type="match status" value="1"/>
</dbReference>
<dbReference type="InterPro" id="IPR009081">
    <property type="entry name" value="PP-bd_ACP"/>
</dbReference>
<evidence type="ECO:0000256" key="3">
    <source>
        <dbReference type="ARBA" id="ARBA00022598"/>
    </source>
</evidence>
<dbReference type="PANTHER" id="PTHR45527:SF1">
    <property type="entry name" value="FATTY ACID SYNTHASE"/>
    <property type="match status" value="1"/>
</dbReference>
<dbReference type="GO" id="GO:0044550">
    <property type="term" value="P:secondary metabolite biosynthetic process"/>
    <property type="evidence" value="ECO:0007669"/>
    <property type="project" value="TreeGrafter"/>
</dbReference>
<dbReference type="Pfam" id="PF00550">
    <property type="entry name" value="PP-binding"/>
    <property type="match status" value="1"/>
</dbReference>
<proteinExistence type="predicted"/>
<dbReference type="GO" id="GO:0031177">
    <property type="term" value="F:phosphopantetheine binding"/>
    <property type="evidence" value="ECO:0007669"/>
    <property type="project" value="TreeGrafter"/>
</dbReference>
<evidence type="ECO:0000313" key="6">
    <source>
        <dbReference type="Proteomes" id="UP000236290"/>
    </source>
</evidence>
<dbReference type="SUPFAM" id="SSF47336">
    <property type="entry name" value="ACP-like"/>
    <property type="match status" value="1"/>
</dbReference>
<protein>
    <recommendedName>
        <fullName evidence="4">Carrier domain-containing protein</fullName>
    </recommendedName>
</protein>
<evidence type="ECO:0000313" key="5">
    <source>
        <dbReference type="EMBL" id="PNP53582.1"/>
    </source>
</evidence>
<dbReference type="GO" id="GO:0016874">
    <property type="term" value="F:ligase activity"/>
    <property type="evidence" value="ECO:0007669"/>
    <property type="project" value="UniProtKB-KW"/>
</dbReference>
<reference evidence="5 6" key="1">
    <citation type="submission" date="2017-02" db="EMBL/GenBank/DDBJ databases">
        <title>Genomes of Trichoderma spp. with biocontrol activity.</title>
        <authorList>
            <person name="Gardiner D."/>
            <person name="Kazan K."/>
            <person name="Vos C."/>
            <person name="Harvey P."/>
        </authorList>
    </citation>
    <scope>NUCLEOTIDE SEQUENCE [LARGE SCALE GENOMIC DNA]</scope>
    <source>
        <strain evidence="5 6">Tr1</strain>
    </source>
</reference>
<dbReference type="Proteomes" id="UP000236290">
    <property type="component" value="Unassembled WGS sequence"/>
</dbReference>
<feature type="domain" description="Carrier" evidence="4">
    <location>
        <begin position="226"/>
        <end position="307"/>
    </location>
</feature>
<accession>A0A2K0U729</accession>
<keyword evidence="3" id="KW-0436">Ligase</keyword>
<dbReference type="PANTHER" id="PTHR45527">
    <property type="entry name" value="NONRIBOSOMAL PEPTIDE SYNTHETASE"/>
    <property type="match status" value="1"/>
</dbReference>
<comment type="caution">
    <text evidence="5">The sequence shown here is derived from an EMBL/GenBank/DDBJ whole genome shotgun (WGS) entry which is preliminary data.</text>
</comment>
<dbReference type="InterPro" id="IPR036736">
    <property type="entry name" value="ACP-like_sf"/>
</dbReference>
<evidence type="ECO:0000256" key="2">
    <source>
        <dbReference type="ARBA" id="ARBA00022553"/>
    </source>
</evidence>
<dbReference type="AlphaFoldDB" id="A0A2K0U729"/>
<keyword evidence="2" id="KW-0597">Phosphoprotein</keyword>
<sequence>MEIPYRDREALERVGRIPCGYSLPGYYMYAVDEELRPLPAGMPGQLSIGGTGVSLGYLKNQELTDKHFLPNPFATEEDLANGWARMYLTGDIGHINQDGTMVFHSRMAGDTQVKIRGLRIELSDVESNILTASRGALREAVVTLREGDPEFLVAHVVFVPECTIADKETFLQQLLHNLPVPQYMIPVVAIPIDELPLTNHSKVDRKAVKSLPLPQRVGRHDASDDAELSETMIQLKGLWRGVLGKAIDQLGFDITPSTSFFLVGGNSLLIIRLQSEIRKRFRAAVPLVELLGANTLGEMAQKVEETISVKTIDWEYDTRPPTLSTSAIAPVSVDRARKGATIVITGATGFLSKHLLPCSTQGRMSM</sequence>
<dbReference type="SUPFAM" id="SSF56801">
    <property type="entry name" value="Acetyl-CoA synthetase-like"/>
    <property type="match status" value="1"/>
</dbReference>
<dbReference type="Gene3D" id="1.10.1200.10">
    <property type="entry name" value="ACP-like"/>
    <property type="match status" value="1"/>
</dbReference>
<dbReference type="GO" id="GO:0043041">
    <property type="term" value="P:amino acid activation for nonribosomal peptide biosynthetic process"/>
    <property type="evidence" value="ECO:0007669"/>
    <property type="project" value="TreeGrafter"/>
</dbReference>
<organism evidence="5 6">
    <name type="scientific">Trichoderma harzianum</name>
    <name type="common">Hypocrea lixii</name>
    <dbReference type="NCBI Taxonomy" id="5544"/>
    <lineage>
        <taxon>Eukaryota</taxon>
        <taxon>Fungi</taxon>
        <taxon>Dikarya</taxon>
        <taxon>Ascomycota</taxon>
        <taxon>Pezizomycotina</taxon>
        <taxon>Sordariomycetes</taxon>
        <taxon>Hypocreomycetidae</taxon>
        <taxon>Hypocreales</taxon>
        <taxon>Hypocreaceae</taxon>
        <taxon>Trichoderma</taxon>
    </lineage>
</organism>
<gene>
    <name evidence="5" type="ORF">THARTR1_05964</name>
</gene>
<evidence type="ECO:0000259" key="4">
    <source>
        <dbReference type="PROSITE" id="PS50075"/>
    </source>
</evidence>
<name>A0A2K0U729_TRIHA</name>
<dbReference type="OrthoDB" id="416786at2759"/>
<keyword evidence="1" id="KW-0596">Phosphopantetheine</keyword>